<reference evidence="2" key="1">
    <citation type="submission" date="2016-06" db="EMBL/GenBank/DDBJ databases">
        <authorList>
            <person name="Berg J.A."/>
            <person name="Stratton M.L."/>
            <person name="Esplin I.D."/>
            <person name="Jensen G.L."/>
            <person name="Merrill B.D."/>
            <person name="Breakwell D.P."/>
            <person name="Hope S."/>
            <person name="Grose J.H."/>
        </authorList>
    </citation>
    <scope>NUCLEOTIDE SEQUENCE [LARGE SCALE GENOMIC DNA]</scope>
</reference>
<dbReference type="Proteomes" id="UP000221949">
    <property type="component" value="Segment"/>
</dbReference>
<evidence type="ECO:0000313" key="2">
    <source>
        <dbReference type="Proteomes" id="UP000221949"/>
    </source>
</evidence>
<accession>A0A1B2IH50</accession>
<dbReference type="EMBL" id="KX397373">
    <property type="protein sequence ID" value="ANZ50563.1"/>
    <property type="molecule type" value="Genomic_DNA"/>
</dbReference>
<proteinExistence type="predicted"/>
<evidence type="ECO:0000313" key="1">
    <source>
        <dbReference type="EMBL" id="ANZ50563.1"/>
    </source>
</evidence>
<gene>
    <name evidence="1" type="ORF">STRATTON_138</name>
</gene>
<organism evidence="1 2">
    <name type="scientific">Erwinia phage vB_EamM_Stratton</name>
    <dbReference type="NCBI Taxonomy" id="1883378"/>
    <lineage>
        <taxon>Viruses</taxon>
        <taxon>Duplodnaviria</taxon>
        <taxon>Heunggongvirae</taxon>
        <taxon>Uroviricota</taxon>
        <taxon>Caudoviricetes</taxon>
        <taxon>Chimalliviridae</taxon>
        <taxon>Erskinevirus</taxon>
        <taxon>Erskinevirus EaH2</taxon>
    </lineage>
</organism>
<name>A0A1B2IH50_9CAUD</name>
<sequence>MKRIVLVVIGVLAAPIFAHAEEAEQLLVIDQDDYERVFLECVKSLNGPQKTTFNDLDEAIEACQKAAREMAIKRGKFNVTIGGQNKDVRVLEKDHYMIDHYDKKVREEKGKNK</sequence>
<protein>
    <submittedName>
        <fullName evidence="1">Uncharacterized protein</fullName>
    </submittedName>
</protein>